<dbReference type="InterPro" id="IPR019786">
    <property type="entry name" value="Zinc_finger_PHD-type_CS"/>
</dbReference>
<dbReference type="Pfam" id="PF23209">
    <property type="entry name" value="IDM1_C"/>
    <property type="match status" value="1"/>
</dbReference>
<keyword evidence="5" id="KW-0539">Nucleus</keyword>
<evidence type="ECO:0000256" key="7">
    <source>
        <dbReference type="SAM" id="MobiDB-lite"/>
    </source>
</evidence>
<sequence length="862" mass="96143">MANGADSEEFVVLSRVRTGLKREFAFAIKAQSEICGSLGRTRSSQTRNAVQLLNRSVGKKFKKNDSLESTNDDPTGLVKIKDDVGDVLSEEEAKSDVVDLEEPKSEVEAHNGSVISGEGEFLEEVKEKVVDEMAQPVCEIEVKEGEDCTHKYGGECKVKPLRRFTRSTLRKTLDDDGNRVMNDVGNVAEFDGDVKKEGEGGPSTPMNLSKACVRKKFPLKLKDLLSSGILEGLPVNYVRSLKVRTPGLRGLISGNGIVCYCDICNGVEVVTPTIFELHAGSSNKRPPEYIYLESGSTLRDIMNTCLYIPLDTLEEAIQKVLGDFTMKKSKFCVNCKDVNVVSRLFCNSCVGKKDCQPRPTQTIENSCVSLAVQSRSPEPVIPPKSLNNGMKHNNSHDKNQGRLTRKDLRLHKLVFDEDVLPNGTEVAYYARGKQLLVGHKKGFRIVCSCCNCKVSPSQFEAHAGWASRRKPYLHIYTSTGVSLHELSILASIGRRFSTNDNDDLCSICHDGGDLLCCDGCPRTFHIDCVPLPCIPNGIWYCKYCQNLFQKDKYVERNANALAAGRIAGIDPLEQINQRCIRIVKTQELEYGGCVLCRGQDFSKSFGPRTVIICDQCEREYHVGCLRDHNMQNLVELPEGKWFCCSDCDQIHTALVNLVARGEENLPDSLRSLIRKKFEEQGLETSVGLDIKWRVLNWKLVASHEARQLLSKAVAIFHERFDPIVDSNSGLDYIPTMLFGRDIKDQDFGGIYCAVLTVNQVVVSAGIFRVFGSEVAELPLVATVTDCQGQGYFRFLFSCIEDLLGSLKVRNFVLPAADKAESIWINKFGFSKLDQDEINNYRSYYHMMVFQGTSLLKKPIPAL</sequence>
<dbReference type="SUPFAM" id="SSF57903">
    <property type="entry name" value="FYVE/PHD zinc finger"/>
    <property type="match status" value="2"/>
</dbReference>
<protein>
    <submittedName>
        <fullName evidence="10">Uncharacterized protein LOC113859749</fullName>
    </submittedName>
</protein>
<evidence type="ECO:0000256" key="2">
    <source>
        <dbReference type="ARBA" id="ARBA00022723"/>
    </source>
</evidence>
<evidence type="ECO:0000256" key="1">
    <source>
        <dbReference type="ARBA" id="ARBA00004123"/>
    </source>
</evidence>
<dbReference type="FunFam" id="3.30.40.10:FF:000494">
    <property type="entry name" value="Acyl-CoA N-acyltransferase with RING/FYVE/PHD-type zinc finger domain"/>
    <property type="match status" value="1"/>
</dbReference>
<feature type="domain" description="PHD-type" evidence="8">
    <location>
        <begin position="502"/>
        <end position="547"/>
    </location>
</feature>
<dbReference type="GO" id="GO:0005634">
    <property type="term" value="C:nucleus"/>
    <property type="evidence" value="ECO:0007669"/>
    <property type="project" value="UniProtKB-SubCell"/>
</dbReference>
<reference evidence="9" key="1">
    <citation type="journal article" date="2019" name="Toxins">
        <title>Detection of Abrin-Like and Prepropulchellin-Like Toxin Genes and Transcripts Using Whole Genome Sequencing and Full-Length Transcript Sequencing of Abrus precatorius.</title>
        <authorList>
            <person name="Hovde B.T."/>
            <person name="Daligault H.E."/>
            <person name="Hanschen E.R."/>
            <person name="Kunde Y.A."/>
            <person name="Johnson M.B."/>
            <person name="Starkenburg S.R."/>
            <person name="Johnson S.L."/>
        </authorList>
    </citation>
    <scope>NUCLEOTIDE SEQUENCE [LARGE SCALE GENOMIC DNA]</scope>
</reference>
<evidence type="ECO:0000256" key="6">
    <source>
        <dbReference type="PROSITE-ProRule" id="PRU00146"/>
    </source>
</evidence>
<dbReference type="InterPro" id="IPR059153">
    <property type="entry name" value="NSD_PHD-1st"/>
</dbReference>
<dbReference type="KEGG" id="aprc:113859749"/>
<dbReference type="InterPro" id="IPR016181">
    <property type="entry name" value="Acyl_CoA_acyltransferase"/>
</dbReference>
<evidence type="ECO:0000313" key="10">
    <source>
        <dbReference type="RefSeq" id="XP_027348247.1"/>
    </source>
</evidence>
<dbReference type="SUPFAM" id="SSF55729">
    <property type="entry name" value="Acyl-CoA N-acyltransferases (Nat)"/>
    <property type="match status" value="1"/>
</dbReference>
<accession>A0A8B8KWG8</accession>
<keyword evidence="9" id="KW-1185">Reference proteome</keyword>
<organism evidence="9 10">
    <name type="scientific">Abrus precatorius</name>
    <name type="common">Indian licorice</name>
    <name type="synonym">Glycine abrus</name>
    <dbReference type="NCBI Taxonomy" id="3816"/>
    <lineage>
        <taxon>Eukaryota</taxon>
        <taxon>Viridiplantae</taxon>
        <taxon>Streptophyta</taxon>
        <taxon>Embryophyta</taxon>
        <taxon>Tracheophyta</taxon>
        <taxon>Spermatophyta</taxon>
        <taxon>Magnoliopsida</taxon>
        <taxon>eudicotyledons</taxon>
        <taxon>Gunneridae</taxon>
        <taxon>Pentapetalae</taxon>
        <taxon>rosids</taxon>
        <taxon>fabids</taxon>
        <taxon>Fabales</taxon>
        <taxon>Fabaceae</taxon>
        <taxon>Papilionoideae</taxon>
        <taxon>50 kb inversion clade</taxon>
        <taxon>NPAAA clade</taxon>
        <taxon>indigoferoid/millettioid clade</taxon>
        <taxon>Abreae</taxon>
        <taxon>Abrus</taxon>
    </lineage>
</organism>
<feature type="region of interest" description="Disordered" evidence="7">
    <location>
        <begin position="379"/>
        <end position="400"/>
    </location>
</feature>
<dbReference type="InterPro" id="IPR019787">
    <property type="entry name" value="Znf_PHD-finger"/>
</dbReference>
<dbReference type="GO" id="GO:0000977">
    <property type="term" value="F:RNA polymerase II transcription regulatory region sequence-specific DNA binding"/>
    <property type="evidence" value="ECO:0007669"/>
    <property type="project" value="TreeGrafter"/>
</dbReference>
<keyword evidence="3 6" id="KW-0863">Zinc-finger</keyword>
<dbReference type="OrthoDB" id="1903104at2759"/>
<dbReference type="GO" id="GO:0045944">
    <property type="term" value="P:positive regulation of transcription by RNA polymerase II"/>
    <property type="evidence" value="ECO:0007669"/>
    <property type="project" value="TreeGrafter"/>
</dbReference>
<dbReference type="Proteomes" id="UP000694853">
    <property type="component" value="Unplaced"/>
</dbReference>
<dbReference type="PANTHER" id="PTHR47025:SF2">
    <property type="entry name" value="AUTOIMMUNE REGULATOR"/>
    <property type="match status" value="1"/>
</dbReference>
<dbReference type="GO" id="GO:0008270">
    <property type="term" value="F:zinc ion binding"/>
    <property type="evidence" value="ECO:0007669"/>
    <property type="project" value="UniProtKB-KW"/>
</dbReference>
<proteinExistence type="predicted"/>
<dbReference type="CDD" id="cd15539">
    <property type="entry name" value="PHD1_AIRE"/>
    <property type="match status" value="1"/>
</dbReference>
<dbReference type="InterPro" id="IPR001965">
    <property type="entry name" value="Znf_PHD"/>
</dbReference>
<dbReference type="InterPro" id="IPR056511">
    <property type="entry name" value="IDM1_C"/>
</dbReference>
<dbReference type="AlphaFoldDB" id="A0A8B8KWG8"/>
<dbReference type="PROSITE" id="PS01359">
    <property type="entry name" value="ZF_PHD_1"/>
    <property type="match status" value="1"/>
</dbReference>
<dbReference type="InterPro" id="IPR011011">
    <property type="entry name" value="Znf_FYVE_PHD"/>
</dbReference>
<dbReference type="InterPro" id="IPR013083">
    <property type="entry name" value="Znf_RING/FYVE/PHD"/>
</dbReference>
<dbReference type="GO" id="GO:0042393">
    <property type="term" value="F:histone binding"/>
    <property type="evidence" value="ECO:0007669"/>
    <property type="project" value="TreeGrafter"/>
</dbReference>
<dbReference type="InterPro" id="IPR032308">
    <property type="entry name" value="TDBD"/>
</dbReference>
<evidence type="ECO:0000256" key="5">
    <source>
        <dbReference type="ARBA" id="ARBA00023242"/>
    </source>
</evidence>
<dbReference type="GO" id="GO:0003682">
    <property type="term" value="F:chromatin binding"/>
    <property type="evidence" value="ECO:0007669"/>
    <property type="project" value="TreeGrafter"/>
</dbReference>
<gene>
    <name evidence="10" type="primary">LOC113859749</name>
</gene>
<evidence type="ECO:0000259" key="8">
    <source>
        <dbReference type="PROSITE" id="PS50016"/>
    </source>
</evidence>
<dbReference type="Gene3D" id="3.40.630.30">
    <property type="match status" value="1"/>
</dbReference>
<dbReference type="FunFam" id="3.40.630.30:FF:000073">
    <property type="entry name" value="PHD finger family protein"/>
    <property type="match status" value="1"/>
</dbReference>
<dbReference type="Pfam" id="PF16135">
    <property type="entry name" value="TDBD"/>
    <property type="match status" value="2"/>
</dbReference>
<keyword evidence="4" id="KW-0862">Zinc</keyword>
<reference evidence="10" key="2">
    <citation type="submission" date="2025-08" db="UniProtKB">
        <authorList>
            <consortium name="RefSeq"/>
        </authorList>
    </citation>
    <scope>IDENTIFICATION</scope>
    <source>
        <tissue evidence="10">Young leaves</tissue>
    </source>
</reference>
<evidence type="ECO:0000256" key="4">
    <source>
        <dbReference type="ARBA" id="ARBA00022833"/>
    </source>
</evidence>
<evidence type="ECO:0000313" key="9">
    <source>
        <dbReference type="Proteomes" id="UP000694853"/>
    </source>
</evidence>
<name>A0A8B8KWG8_ABRPR</name>
<dbReference type="Pfam" id="PF23011">
    <property type="entry name" value="PHD-1st_NSD"/>
    <property type="match status" value="1"/>
</dbReference>
<dbReference type="SMART" id="SM00249">
    <property type="entry name" value="PHD"/>
    <property type="match status" value="2"/>
</dbReference>
<dbReference type="Gene3D" id="3.30.40.10">
    <property type="entry name" value="Zinc/RING finger domain, C3HC4 (zinc finger)"/>
    <property type="match status" value="2"/>
</dbReference>
<comment type="subcellular location">
    <subcellularLocation>
        <location evidence="1">Nucleus</location>
    </subcellularLocation>
</comment>
<dbReference type="GeneID" id="113859749"/>
<dbReference type="RefSeq" id="XP_027348247.1">
    <property type="nucleotide sequence ID" value="XM_027492446.1"/>
</dbReference>
<dbReference type="PROSITE" id="PS50016">
    <property type="entry name" value="ZF_PHD_2"/>
    <property type="match status" value="1"/>
</dbReference>
<evidence type="ECO:0000256" key="3">
    <source>
        <dbReference type="ARBA" id="ARBA00022771"/>
    </source>
</evidence>
<keyword evidence="2" id="KW-0479">Metal-binding</keyword>
<dbReference type="PANTHER" id="PTHR47025">
    <property type="entry name" value="AUTOIMMUNE REGULATOR"/>
    <property type="match status" value="1"/>
</dbReference>